<evidence type="ECO:0000256" key="3">
    <source>
        <dbReference type="ARBA" id="ARBA00022771"/>
    </source>
</evidence>
<dbReference type="Gene3D" id="3.40.1800.20">
    <property type="match status" value="1"/>
</dbReference>
<feature type="domain" description="C2H2-type" evidence="8">
    <location>
        <begin position="485"/>
        <end position="513"/>
    </location>
</feature>
<evidence type="ECO:0000256" key="5">
    <source>
        <dbReference type="PROSITE-ProRule" id="PRU00042"/>
    </source>
</evidence>
<dbReference type="SMART" id="SM00868">
    <property type="entry name" value="zf-AD"/>
    <property type="match status" value="1"/>
</dbReference>
<evidence type="ECO:0000313" key="11">
    <source>
        <dbReference type="Proteomes" id="UP000069940"/>
    </source>
</evidence>
<dbReference type="RefSeq" id="XP_029736007.2">
    <property type="nucleotide sequence ID" value="XM_029880147.2"/>
</dbReference>
<evidence type="ECO:0000256" key="6">
    <source>
        <dbReference type="PROSITE-ProRule" id="PRU01263"/>
    </source>
</evidence>
<feature type="domain" description="ZAD" evidence="9">
    <location>
        <begin position="31"/>
        <end position="116"/>
    </location>
</feature>
<feature type="binding site" evidence="6">
    <location>
        <position position="92"/>
    </location>
    <ligand>
        <name>Zn(2+)</name>
        <dbReference type="ChEBI" id="CHEBI:29105"/>
    </ligand>
</feature>
<dbReference type="Proteomes" id="UP000069940">
    <property type="component" value="Unassembled WGS sequence"/>
</dbReference>
<evidence type="ECO:0000259" key="9">
    <source>
        <dbReference type="PROSITE" id="PS51915"/>
    </source>
</evidence>
<feature type="binding site" evidence="6">
    <location>
        <position position="36"/>
    </location>
    <ligand>
        <name>Zn(2+)</name>
        <dbReference type="ChEBI" id="CHEBI:29105"/>
    </ligand>
</feature>
<sequence>MYLYIVQFVYSHRKKKSKTMDVKINIPNFPNICRICFAKISESEPVSSITDQLQNGASYWAMLSDLFSLDLEQEPAENNDSENLPRYICNNCAKYIDFIQAFRLETIANQKFLHAWVAFKYRADVGPLTDLFHIQTGYHGIIRKTLQKLEVIGDGDVCLADLIKDSEKISQDVDVKLELQAEPVEIDDPLLNAFFTEQGNEVKQCDDYEHQICDEAVGCAEDILLDSHQSHDNAVGTESRKTKKPKGVRYQDIDGVQVRLCPFENCGVVPRGQGEKHNRERHRAYCKICGMVFLDHAQAMHHVAIHQSEEDRLRCEVCDKPFWRDLDLKLHRRDFHGIDVDRYECSYCEQRFKRQTDMQQHREIHTVCKFCPKNSKSYKTMLVHTREQHRDKLNSCQFCPATFLGTKELEMHEKIHIDGRHCVQFSLNNWVPAHCQTCVRDLFNVEYLQSHIEQVHTQGLAEKALRNRNFAKRTKEELAMLEYKFKCSDCSARFRLKASLRGHWRKNHGGEKFICEHCGACFKSKGEMQLHGRYLHTKITPFECDFCDKRCHTKNDLKIHRRSHTNEKPYKCWYDGCDKAYKTRSAVTKHYRVHSDEKRYKCLYEGCDKAYKCSQLLKVHHRKHTLEKPFKCWYCELYFDSNNNRSKHSQRHHVGLPIGRELERLNQQKMKEVGSSESPKSSTGAGNTEEHVAVRKAETEDP</sequence>
<feature type="domain" description="C2H2-type" evidence="8">
    <location>
        <begin position="513"/>
        <end position="541"/>
    </location>
</feature>
<keyword evidence="1 6" id="KW-0479">Metal-binding</keyword>
<feature type="compositionally biased region" description="Polar residues" evidence="7">
    <location>
        <begin position="675"/>
        <end position="686"/>
    </location>
</feature>
<proteinExistence type="predicted"/>
<feature type="domain" description="C2H2-type" evidence="8">
    <location>
        <begin position="313"/>
        <end position="336"/>
    </location>
</feature>
<feature type="domain" description="C2H2-type" evidence="8">
    <location>
        <begin position="394"/>
        <end position="421"/>
    </location>
</feature>
<dbReference type="EnsemblMetazoa" id="AALFPA23_000878.R718">
    <property type="protein sequence ID" value="AALFPA23_000878.P718"/>
    <property type="gene ID" value="AALFPA23_000878"/>
</dbReference>
<feature type="domain" description="C2H2-type" evidence="8">
    <location>
        <begin position="570"/>
        <end position="599"/>
    </location>
</feature>
<evidence type="ECO:0000256" key="1">
    <source>
        <dbReference type="ARBA" id="ARBA00022723"/>
    </source>
</evidence>
<dbReference type="InterPro" id="IPR013087">
    <property type="entry name" value="Znf_C2H2_type"/>
</dbReference>
<feature type="domain" description="C2H2-type" evidence="8">
    <location>
        <begin position="343"/>
        <end position="370"/>
    </location>
</feature>
<feature type="domain" description="C2H2-type" evidence="8">
    <location>
        <begin position="600"/>
        <end position="629"/>
    </location>
</feature>
<evidence type="ECO:0008006" key="12">
    <source>
        <dbReference type="Google" id="ProtNLM"/>
    </source>
</evidence>
<reference evidence="11" key="1">
    <citation type="journal article" date="2015" name="Proc. Natl. Acad. Sci. U.S.A.">
        <title>Genome sequence of the Asian Tiger mosquito, Aedes albopictus, reveals insights into its biology, genetics, and evolution.</title>
        <authorList>
            <person name="Chen X.G."/>
            <person name="Jiang X."/>
            <person name="Gu J."/>
            <person name="Xu M."/>
            <person name="Wu Y."/>
            <person name="Deng Y."/>
            <person name="Zhang C."/>
            <person name="Bonizzoni M."/>
            <person name="Dermauw W."/>
            <person name="Vontas J."/>
            <person name="Armbruster P."/>
            <person name="Huang X."/>
            <person name="Yang Y."/>
            <person name="Zhang H."/>
            <person name="He W."/>
            <person name="Peng H."/>
            <person name="Liu Y."/>
            <person name="Wu K."/>
            <person name="Chen J."/>
            <person name="Lirakis M."/>
            <person name="Topalis P."/>
            <person name="Van Leeuwen T."/>
            <person name="Hall A.B."/>
            <person name="Jiang X."/>
            <person name="Thorpe C."/>
            <person name="Mueller R.L."/>
            <person name="Sun C."/>
            <person name="Waterhouse R.M."/>
            <person name="Yan G."/>
            <person name="Tu Z.J."/>
            <person name="Fang X."/>
            <person name="James A.A."/>
        </authorList>
    </citation>
    <scope>NUCLEOTIDE SEQUENCE [LARGE SCALE GENOMIC DNA]</scope>
    <source>
        <strain evidence="11">Foshan</strain>
    </source>
</reference>
<keyword evidence="11" id="KW-1185">Reference proteome</keyword>
<feature type="domain" description="C2H2-type" evidence="8">
    <location>
        <begin position="542"/>
        <end position="569"/>
    </location>
</feature>
<evidence type="ECO:0000313" key="10">
    <source>
        <dbReference type="EnsemblMetazoa" id="AALFPA23_000878.P718"/>
    </source>
</evidence>
<feature type="domain" description="C2H2-type" evidence="8">
    <location>
        <begin position="284"/>
        <end position="311"/>
    </location>
</feature>
<dbReference type="Gene3D" id="3.30.160.60">
    <property type="entry name" value="Classic Zinc Finger"/>
    <property type="match status" value="8"/>
</dbReference>
<evidence type="ECO:0000259" key="8">
    <source>
        <dbReference type="PROSITE" id="PS50157"/>
    </source>
</evidence>
<feature type="compositionally biased region" description="Basic and acidic residues" evidence="7">
    <location>
        <begin position="660"/>
        <end position="674"/>
    </location>
</feature>
<accession>A0ABM1XM18</accession>
<dbReference type="GeneID" id="115270429"/>
<evidence type="ECO:0000256" key="4">
    <source>
        <dbReference type="ARBA" id="ARBA00022833"/>
    </source>
</evidence>
<dbReference type="PROSITE" id="PS51915">
    <property type="entry name" value="ZAD"/>
    <property type="match status" value="1"/>
</dbReference>
<dbReference type="SUPFAM" id="SSF57667">
    <property type="entry name" value="beta-beta-alpha zinc fingers"/>
    <property type="match status" value="6"/>
</dbReference>
<keyword evidence="3 5" id="KW-0863">Zinc-finger</keyword>
<feature type="region of interest" description="Disordered" evidence="7">
    <location>
        <begin position="646"/>
        <end position="702"/>
    </location>
</feature>
<dbReference type="PROSITE" id="PS00028">
    <property type="entry name" value="ZINC_FINGER_C2H2_1"/>
    <property type="match status" value="11"/>
</dbReference>
<keyword evidence="4 6" id="KW-0862">Zinc</keyword>
<dbReference type="SMART" id="SM00355">
    <property type="entry name" value="ZnF_C2H2"/>
    <property type="match status" value="12"/>
</dbReference>
<dbReference type="Pfam" id="PF07776">
    <property type="entry name" value="zf-AD"/>
    <property type="match status" value="1"/>
</dbReference>
<keyword evidence="2" id="KW-0677">Repeat</keyword>
<dbReference type="InterPro" id="IPR012934">
    <property type="entry name" value="Znf_AD"/>
</dbReference>
<dbReference type="PANTHER" id="PTHR24379:SF127">
    <property type="entry name" value="BLOODY FINGERS-RELATED"/>
    <property type="match status" value="1"/>
</dbReference>
<name>A0ABM1XM18_AEDAL</name>
<evidence type="ECO:0000256" key="7">
    <source>
        <dbReference type="SAM" id="MobiDB-lite"/>
    </source>
</evidence>
<feature type="binding site" evidence="6">
    <location>
        <position position="89"/>
    </location>
    <ligand>
        <name>Zn(2+)</name>
        <dbReference type="ChEBI" id="CHEBI:29105"/>
    </ligand>
</feature>
<dbReference type="InterPro" id="IPR036236">
    <property type="entry name" value="Znf_C2H2_sf"/>
</dbReference>
<dbReference type="SUPFAM" id="SSF57716">
    <property type="entry name" value="Glucocorticoid receptor-like (DNA-binding domain)"/>
    <property type="match status" value="1"/>
</dbReference>
<protein>
    <recommendedName>
        <fullName evidence="12">C2h2-type zn-finger protein</fullName>
    </recommendedName>
</protein>
<reference evidence="10" key="2">
    <citation type="submission" date="2025-05" db="UniProtKB">
        <authorList>
            <consortium name="EnsemblMetazoa"/>
        </authorList>
    </citation>
    <scope>IDENTIFICATION</scope>
    <source>
        <strain evidence="10">Foshan</strain>
    </source>
</reference>
<evidence type="ECO:0000256" key="2">
    <source>
        <dbReference type="ARBA" id="ARBA00022737"/>
    </source>
</evidence>
<feature type="binding site" evidence="6">
    <location>
        <position position="33"/>
    </location>
    <ligand>
        <name>Zn(2+)</name>
        <dbReference type="ChEBI" id="CHEBI:29105"/>
    </ligand>
</feature>
<dbReference type="Pfam" id="PF00096">
    <property type="entry name" value="zf-C2H2"/>
    <property type="match status" value="2"/>
</dbReference>
<organism evidence="10 11">
    <name type="scientific">Aedes albopictus</name>
    <name type="common">Asian tiger mosquito</name>
    <name type="synonym">Stegomyia albopicta</name>
    <dbReference type="NCBI Taxonomy" id="7160"/>
    <lineage>
        <taxon>Eukaryota</taxon>
        <taxon>Metazoa</taxon>
        <taxon>Ecdysozoa</taxon>
        <taxon>Arthropoda</taxon>
        <taxon>Hexapoda</taxon>
        <taxon>Insecta</taxon>
        <taxon>Pterygota</taxon>
        <taxon>Neoptera</taxon>
        <taxon>Endopterygota</taxon>
        <taxon>Diptera</taxon>
        <taxon>Nematocera</taxon>
        <taxon>Culicoidea</taxon>
        <taxon>Culicidae</taxon>
        <taxon>Culicinae</taxon>
        <taxon>Aedini</taxon>
        <taxon>Aedes</taxon>
        <taxon>Stegomyia</taxon>
    </lineage>
</organism>
<dbReference type="PANTHER" id="PTHR24379">
    <property type="entry name" value="KRAB AND ZINC FINGER DOMAIN-CONTAINING"/>
    <property type="match status" value="1"/>
</dbReference>
<feature type="compositionally biased region" description="Basic and acidic residues" evidence="7">
    <location>
        <begin position="688"/>
        <end position="702"/>
    </location>
</feature>
<dbReference type="PROSITE" id="PS50157">
    <property type="entry name" value="ZINC_FINGER_C2H2_2"/>
    <property type="match status" value="9"/>
</dbReference>